<protein>
    <submittedName>
        <fullName evidence="7">FMN-binding protein</fullName>
    </submittedName>
</protein>
<dbReference type="GO" id="GO:0005886">
    <property type="term" value="C:plasma membrane"/>
    <property type="evidence" value="ECO:0007669"/>
    <property type="project" value="InterPro"/>
</dbReference>
<keyword evidence="5" id="KW-0249">Electron transport</keyword>
<evidence type="ECO:0000256" key="2">
    <source>
        <dbReference type="ARBA" id="ARBA00022553"/>
    </source>
</evidence>
<dbReference type="GO" id="GO:0022900">
    <property type="term" value="P:electron transport chain"/>
    <property type="evidence" value="ECO:0007669"/>
    <property type="project" value="InterPro"/>
</dbReference>
<evidence type="ECO:0000256" key="5">
    <source>
        <dbReference type="ARBA" id="ARBA00022982"/>
    </source>
</evidence>
<evidence type="ECO:0000256" key="4">
    <source>
        <dbReference type="ARBA" id="ARBA00022643"/>
    </source>
</evidence>
<dbReference type="Pfam" id="PF04205">
    <property type="entry name" value="FMN_bind"/>
    <property type="match status" value="1"/>
</dbReference>
<keyword evidence="1" id="KW-0813">Transport</keyword>
<dbReference type="SMART" id="SM00900">
    <property type="entry name" value="FMN_bind"/>
    <property type="match status" value="1"/>
</dbReference>
<dbReference type="RefSeq" id="WP_163608826.1">
    <property type="nucleotide sequence ID" value="NZ_JAABOO010000005.1"/>
</dbReference>
<sequence>MKTNIILILFVFVLSASFGLPKGIQKRVDKELKNVFEVETFEMKAMQVDATIEEQLPLKIGENKLFRVSKGEKLLGYAFVDRAPSKTAEFDYLVIFDENLIIKRAKVLIYREEYGGEIGSKRWLKQFIGKSQTDTLEYQKNVSAISGATISVRSMTNAVNNVLKSIGILHENNVL</sequence>
<evidence type="ECO:0000256" key="3">
    <source>
        <dbReference type="ARBA" id="ARBA00022630"/>
    </source>
</evidence>
<name>A0A6P0USL7_9FLAO</name>
<keyword evidence="4" id="KW-0288">FMN</keyword>
<dbReference type="PANTHER" id="PTHR36118">
    <property type="entry name" value="ION-TRANSLOCATING OXIDOREDUCTASE COMPLEX SUBUNIT G"/>
    <property type="match status" value="1"/>
</dbReference>
<dbReference type="InterPro" id="IPR007329">
    <property type="entry name" value="FMN-bd"/>
</dbReference>
<evidence type="ECO:0000313" key="7">
    <source>
        <dbReference type="EMBL" id="NER15530.1"/>
    </source>
</evidence>
<keyword evidence="8" id="KW-1185">Reference proteome</keyword>
<accession>A0A6P0USL7</accession>
<dbReference type="GO" id="GO:0009055">
    <property type="term" value="F:electron transfer activity"/>
    <property type="evidence" value="ECO:0007669"/>
    <property type="project" value="InterPro"/>
</dbReference>
<dbReference type="EMBL" id="JAABOO010000005">
    <property type="protein sequence ID" value="NER15530.1"/>
    <property type="molecule type" value="Genomic_DNA"/>
</dbReference>
<evidence type="ECO:0000256" key="1">
    <source>
        <dbReference type="ARBA" id="ARBA00022448"/>
    </source>
</evidence>
<dbReference type="GO" id="GO:0010181">
    <property type="term" value="F:FMN binding"/>
    <property type="evidence" value="ECO:0007669"/>
    <property type="project" value="InterPro"/>
</dbReference>
<organism evidence="7 8">
    <name type="scientific">Leptobacterium flavescens</name>
    <dbReference type="NCBI Taxonomy" id="472055"/>
    <lineage>
        <taxon>Bacteria</taxon>
        <taxon>Pseudomonadati</taxon>
        <taxon>Bacteroidota</taxon>
        <taxon>Flavobacteriia</taxon>
        <taxon>Flavobacteriales</taxon>
        <taxon>Flavobacteriaceae</taxon>
        <taxon>Leptobacterium</taxon>
    </lineage>
</organism>
<comment type="caution">
    <text evidence="7">The sequence shown here is derived from an EMBL/GenBank/DDBJ whole genome shotgun (WGS) entry which is preliminary data.</text>
</comment>
<dbReference type="Proteomes" id="UP000468581">
    <property type="component" value="Unassembled WGS sequence"/>
</dbReference>
<dbReference type="PANTHER" id="PTHR36118:SF1">
    <property type="entry name" value="ION-TRANSLOCATING OXIDOREDUCTASE COMPLEX SUBUNIT G"/>
    <property type="match status" value="1"/>
</dbReference>
<keyword evidence="2" id="KW-0597">Phosphoprotein</keyword>
<dbReference type="AlphaFoldDB" id="A0A6P0USL7"/>
<keyword evidence="3" id="KW-0285">Flavoprotein</keyword>
<dbReference type="InterPro" id="IPR010209">
    <property type="entry name" value="Ion_transpt_RnfG/RsxG"/>
</dbReference>
<evidence type="ECO:0000259" key="6">
    <source>
        <dbReference type="SMART" id="SM00900"/>
    </source>
</evidence>
<evidence type="ECO:0000313" key="8">
    <source>
        <dbReference type="Proteomes" id="UP000468581"/>
    </source>
</evidence>
<reference evidence="7 8" key="1">
    <citation type="submission" date="2020-01" db="EMBL/GenBank/DDBJ databases">
        <title>Leptobacterium flavescens.</title>
        <authorList>
            <person name="Wang G."/>
        </authorList>
    </citation>
    <scope>NUCLEOTIDE SEQUENCE [LARGE SCALE GENOMIC DNA]</scope>
    <source>
        <strain evidence="7 8">KCTC 22160</strain>
    </source>
</reference>
<proteinExistence type="predicted"/>
<gene>
    <name evidence="7" type="ORF">GWK08_18895</name>
</gene>
<feature type="domain" description="FMN-binding" evidence="6">
    <location>
        <begin position="76"/>
        <end position="166"/>
    </location>
</feature>